<dbReference type="GO" id="GO:0008703">
    <property type="term" value="F:5-amino-6-(5-phosphoribosylamino)uracil reductase activity"/>
    <property type="evidence" value="ECO:0007669"/>
    <property type="project" value="InterPro"/>
</dbReference>
<gene>
    <name evidence="2" type="ORF">FB388_3768</name>
</gene>
<dbReference type="Proteomes" id="UP000319818">
    <property type="component" value="Unassembled WGS sequence"/>
</dbReference>
<reference evidence="2 3" key="1">
    <citation type="submission" date="2019-06" db="EMBL/GenBank/DDBJ databases">
        <title>Sequencing the genomes of 1000 actinobacteria strains.</title>
        <authorList>
            <person name="Klenk H.-P."/>
        </authorList>
    </citation>
    <scope>NUCLEOTIDE SEQUENCE [LARGE SCALE GENOMIC DNA]</scope>
    <source>
        <strain evidence="2 3">DSM 45511</strain>
    </source>
</reference>
<dbReference type="PANTHER" id="PTHR38011:SF2">
    <property type="entry name" value="BIFUNCTIONAL DEAMINASE-REDUCTASE DOMAIN PROTEIN"/>
    <property type="match status" value="1"/>
</dbReference>
<evidence type="ECO:0000313" key="2">
    <source>
        <dbReference type="EMBL" id="TQM36587.1"/>
    </source>
</evidence>
<feature type="domain" description="Bacterial bifunctional deaminase-reductase C-terminal" evidence="1">
    <location>
        <begin position="7"/>
        <end position="172"/>
    </location>
</feature>
<name>A0A543FRW9_9PSEU</name>
<comment type="caution">
    <text evidence="2">The sequence shown here is derived from an EMBL/GenBank/DDBJ whole genome shotgun (WGS) entry which is preliminary data.</text>
</comment>
<proteinExistence type="predicted"/>
<organism evidence="2 3">
    <name type="scientific">Pseudonocardia cypriaca</name>
    <dbReference type="NCBI Taxonomy" id="882449"/>
    <lineage>
        <taxon>Bacteria</taxon>
        <taxon>Bacillati</taxon>
        <taxon>Actinomycetota</taxon>
        <taxon>Actinomycetes</taxon>
        <taxon>Pseudonocardiales</taxon>
        <taxon>Pseudonocardiaceae</taxon>
        <taxon>Pseudonocardia</taxon>
    </lineage>
</organism>
<dbReference type="PANTHER" id="PTHR38011">
    <property type="entry name" value="DIHYDROFOLATE REDUCTASE FAMILY PROTEIN (AFU_ORTHOLOGUE AFUA_8G06820)"/>
    <property type="match status" value="1"/>
</dbReference>
<dbReference type="InterPro" id="IPR024072">
    <property type="entry name" value="DHFR-like_dom_sf"/>
</dbReference>
<protein>
    <submittedName>
        <fullName evidence="2">Dihydrofolate reductase</fullName>
    </submittedName>
</protein>
<accession>A0A543FRW9</accession>
<dbReference type="Gene3D" id="3.40.430.10">
    <property type="entry name" value="Dihydrofolate Reductase, subunit A"/>
    <property type="match status" value="1"/>
</dbReference>
<dbReference type="AlphaFoldDB" id="A0A543FRW9"/>
<dbReference type="SUPFAM" id="SSF53597">
    <property type="entry name" value="Dihydrofolate reductase-like"/>
    <property type="match status" value="1"/>
</dbReference>
<dbReference type="Pfam" id="PF01872">
    <property type="entry name" value="RibD_C"/>
    <property type="match status" value="1"/>
</dbReference>
<dbReference type="GO" id="GO:0009231">
    <property type="term" value="P:riboflavin biosynthetic process"/>
    <property type="evidence" value="ECO:0007669"/>
    <property type="project" value="InterPro"/>
</dbReference>
<evidence type="ECO:0000313" key="3">
    <source>
        <dbReference type="Proteomes" id="UP000319818"/>
    </source>
</evidence>
<dbReference type="InterPro" id="IPR002734">
    <property type="entry name" value="RibDG_C"/>
</dbReference>
<evidence type="ECO:0000259" key="1">
    <source>
        <dbReference type="Pfam" id="PF01872"/>
    </source>
</evidence>
<keyword evidence="3" id="KW-1185">Reference proteome</keyword>
<dbReference type="EMBL" id="VFPH01000002">
    <property type="protein sequence ID" value="TQM36587.1"/>
    <property type="molecule type" value="Genomic_DNA"/>
</dbReference>
<dbReference type="InterPro" id="IPR050765">
    <property type="entry name" value="Riboflavin_Biosynth_HTPR"/>
</dbReference>
<sequence>MSAVRNIIQSTLISADGVTNEPGGWALPYFDEEFHEEAAELMHRCDAMLMGRGIYENLSGVWPGRTGDFADAINGMRKYVFSSKLEAAEWNNSVVVRGDVVDEVTELKGEGGKDLVLFGHGRLGNTLLEHGLLDELRLSVHPVIAGGAHGEFRQNPKTPLTLIGSHVRKSGVVVLNYSTAPGEGRS</sequence>